<dbReference type="EMBL" id="JAPFQL010000061">
    <property type="protein sequence ID" value="MDC5698298.1"/>
    <property type="molecule type" value="Genomic_DNA"/>
</dbReference>
<dbReference type="InterPro" id="IPR025289">
    <property type="entry name" value="DUF4081"/>
</dbReference>
<dbReference type="EC" id="2.3.1.-" evidence="4"/>
<dbReference type="PANTHER" id="PTHR43877">
    <property type="entry name" value="AMINOALKYLPHOSPHONATE N-ACETYLTRANSFERASE-RELATED-RELATED"/>
    <property type="match status" value="1"/>
</dbReference>
<evidence type="ECO:0000259" key="3">
    <source>
        <dbReference type="PROSITE" id="PS51186"/>
    </source>
</evidence>
<dbReference type="InterPro" id="IPR016181">
    <property type="entry name" value="Acyl_CoA_acyltransferase"/>
</dbReference>
<protein>
    <submittedName>
        <fullName evidence="4">GNAT family N-acetyltransferase</fullName>
        <ecNumber evidence="4">2.3.1.-</ecNumber>
    </submittedName>
</protein>
<keyword evidence="5" id="KW-1185">Reference proteome</keyword>
<dbReference type="InterPro" id="IPR050832">
    <property type="entry name" value="Bact_Acetyltransf"/>
</dbReference>
<sequence length="237" mass="25419">NPGALLGHWAEGRLDGLAWVSANVVPVGLDEAGVADLAARIMRQRRQCASIFGPTDQVVGLWNRLGPSWGPVRAIRSHQPLLATSTRPSELGIPIDPKVRPARLDELSAVVPAAAHMFTEEIGYPPYFGSDRGYRASIATLIRQGHTFVRTEDGEVVFKADVGSLALGCAQVQGVWVHPRLRGQGLAVPAMAAVVEQVLDSLADEVSLYVNDFNAPARATYARCGFQEVGAFTTVLL</sequence>
<dbReference type="Pfam" id="PF13312">
    <property type="entry name" value="DUF4081"/>
    <property type="match status" value="1"/>
</dbReference>
<dbReference type="Pfam" id="PF00583">
    <property type="entry name" value="Acetyltransf_1"/>
    <property type="match status" value="1"/>
</dbReference>
<keyword evidence="1 4" id="KW-0808">Transferase</keyword>
<evidence type="ECO:0000313" key="4">
    <source>
        <dbReference type="EMBL" id="MDC5698298.1"/>
    </source>
</evidence>
<comment type="caution">
    <text evidence="4">The sequence shown here is derived from an EMBL/GenBank/DDBJ whole genome shotgun (WGS) entry which is preliminary data.</text>
</comment>
<keyword evidence="2 4" id="KW-0012">Acyltransferase</keyword>
<dbReference type="SUPFAM" id="SSF55729">
    <property type="entry name" value="Acyl-CoA N-acyltransferases (Nat)"/>
    <property type="match status" value="1"/>
</dbReference>
<dbReference type="PANTHER" id="PTHR43877:SF2">
    <property type="entry name" value="AMINOALKYLPHOSPHONATE N-ACETYLTRANSFERASE-RELATED"/>
    <property type="match status" value="1"/>
</dbReference>
<feature type="domain" description="N-acetyltransferase" evidence="3">
    <location>
        <begin position="97"/>
        <end position="237"/>
    </location>
</feature>
<evidence type="ECO:0000313" key="5">
    <source>
        <dbReference type="Proteomes" id="UP001150259"/>
    </source>
</evidence>
<dbReference type="RefSeq" id="WP_272462872.1">
    <property type="nucleotide sequence ID" value="NZ_JAPFQL010000061.1"/>
</dbReference>
<feature type="non-terminal residue" evidence="4">
    <location>
        <position position="1"/>
    </location>
</feature>
<proteinExistence type="predicted"/>
<gene>
    <name evidence="4" type="ORF">OO014_13650</name>
</gene>
<name>A0ABT5GJN3_9MICO</name>
<dbReference type="PROSITE" id="PS51186">
    <property type="entry name" value="GNAT"/>
    <property type="match status" value="1"/>
</dbReference>
<reference evidence="4 5" key="1">
    <citation type="submission" date="2022-11" db="EMBL/GenBank/DDBJ databases">
        <title>Anaerobic phenanthrene biodegradation by a DNRA strain PheN6.</title>
        <authorList>
            <person name="Zhang Z."/>
        </authorList>
    </citation>
    <scope>NUCLEOTIDE SEQUENCE [LARGE SCALE GENOMIC DNA]</scope>
    <source>
        <strain evidence="4 5">PheN6</strain>
    </source>
</reference>
<evidence type="ECO:0000256" key="1">
    <source>
        <dbReference type="ARBA" id="ARBA00022679"/>
    </source>
</evidence>
<evidence type="ECO:0000256" key="2">
    <source>
        <dbReference type="ARBA" id="ARBA00023315"/>
    </source>
</evidence>
<dbReference type="Proteomes" id="UP001150259">
    <property type="component" value="Unassembled WGS sequence"/>
</dbReference>
<dbReference type="Gene3D" id="3.40.630.30">
    <property type="match status" value="1"/>
</dbReference>
<accession>A0ABT5GJN3</accession>
<dbReference type="GO" id="GO:0016746">
    <property type="term" value="F:acyltransferase activity"/>
    <property type="evidence" value="ECO:0007669"/>
    <property type="project" value="UniProtKB-KW"/>
</dbReference>
<dbReference type="InterPro" id="IPR000182">
    <property type="entry name" value="GNAT_dom"/>
</dbReference>
<organism evidence="4 5">
    <name type="scientific">Intrasporangium calvum</name>
    <dbReference type="NCBI Taxonomy" id="53358"/>
    <lineage>
        <taxon>Bacteria</taxon>
        <taxon>Bacillati</taxon>
        <taxon>Actinomycetota</taxon>
        <taxon>Actinomycetes</taxon>
        <taxon>Micrococcales</taxon>
        <taxon>Intrasporangiaceae</taxon>
        <taxon>Intrasporangium</taxon>
    </lineage>
</organism>